<proteinExistence type="predicted"/>
<dbReference type="EMBL" id="CP069024">
    <property type="protein sequence ID" value="QRC92705.1"/>
    <property type="molecule type" value="Genomic_DNA"/>
</dbReference>
<gene>
    <name evidence="1" type="ORF">JI435_402860</name>
</gene>
<dbReference type="AlphaFoldDB" id="A0A7U2EX74"/>
<reference evidence="2" key="1">
    <citation type="journal article" date="2021" name="BMC Genomics">
        <title>Chromosome-level genome assembly and manually-curated proteome of model necrotroph Parastagonospora nodorum Sn15 reveals a genome-wide trove of candidate effector homologs, and redundancy of virulence-related functions within an accessory chromosome.</title>
        <authorList>
            <person name="Bertazzoni S."/>
            <person name="Jones D.A.B."/>
            <person name="Phan H.T."/>
            <person name="Tan K.-C."/>
            <person name="Hane J.K."/>
        </authorList>
    </citation>
    <scope>NUCLEOTIDE SEQUENCE [LARGE SCALE GENOMIC DNA]</scope>
    <source>
        <strain evidence="2">SN15 / ATCC MYA-4574 / FGSC 10173)</strain>
    </source>
</reference>
<dbReference type="Proteomes" id="UP000663193">
    <property type="component" value="Chromosome 2"/>
</dbReference>
<sequence length="100" mass="11137">MTEVSGIADLRWGQQSCRGPGLLTRAMGRSVQAHSGTRVRCQHLTFDPRTWTMVHPAEMKGDSLYHRPSRFPLAKKHCDCAMMHGGTVSSAKSRTTHDDD</sequence>
<protein>
    <submittedName>
        <fullName evidence="1">Uncharacterized protein</fullName>
    </submittedName>
</protein>
<organism evidence="1 2">
    <name type="scientific">Phaeosphaeria nodorum (strain SN15 / ATCC MYA-4574 / FGSC 10173)</name>
    <name type="common">Glume blotch fungus</name>
    <name type="synonym">Parastagonospora nodorum</name>
    <dbReference type="NCBI Taxonomy" id="321614"/>
    <lineage>
        <taxon>Eukaryota</taxon>
        <taxon>Fungi</taxon>
        <taxon>Dikarya</taxon>
        <taxon>Ascomycota</taxon>
        <taxon>Pezizomycotina</taxon>
        <taxon>Dothideomycetes</taxon>
        <taxon>Pleosporomycetidae</taxon>
        <taxon>Pleosporales</taxon>
        <taxon>Pleosporineae</taxon>
        <taxon>Phaeosphaeriaceae</taxon>
        <taxon>Parastagonospora</taxon>
    </lineage>
</organism>
<accession>A0A7U2EX74</accession>
<keyword evidence="2" id="KW-1185">Reference proteome</keyword>
<dbReference type="VEuPathDB" id="FungiDB:JI435_402860"/>
<evidence type="ECO:0000313" key="1">
    <source>
        <dbReference type="EMBL" id="QRC92705.1"/>
    </source>
</evidence>
<evidence type="ECO:0000313" key="2">
    <source>
        <dbReference type="Proteomes" id="UP000663193"/>
    </source>
</evidence>
<name>A0A7U2EX74_PHANO</name>